<feature type="domain" description="CBS" evidence="3">
    <location>
        <begin position="79"/>
        <end position="133"/>
    </location>
</feature>
<evidence type="ECO:0000313" key="5">
    <source>
        <dbReference type="Proteomes" id="UP001222275"/>
    </source>
</evidence>
<dbReference type="Proteomes" id="UP001222275">
    <property type="component" value="Chromosome"/>
</dbReference>
<dbReference type="PROSITE" id="PS51371">
    <property type="entry name" value="CBS"/>
    <property type="match status" value="1"/>
</dbReference>
<evidence type="ECO:0000259" key="3">
    <source>
        <dbReference type="PROSITE" id="PS51371"/>
    </source>
</evidence>
<keyword evidence="1 2" id="KW-0129">CBS domain</keyword>
<dbReference type="CDD" id="cd04630">
    <property type="entry name" value="CBS_pair_bac"/>
    <property type="match status" value="1"/>
</dbReference>
<dbReference type="Pfam" id="PF00571">
    <property type="entry name" value="CBS"/>
    <property type="match status" value="2"/>
</dbReference>
<gene>
    <name evidence="4" type="ORF">NR989_06595</name>
</gene>
<dbReference type="SUPFAM" id="SSF54631">
    <property type="entry name" value="CBS-domain pair"/>
    <property type="match status" value="1"/>
</dbReference>
<name>A0ABY8CAG7_9GAMM</name>
<dbReference type="InterPro" id="IPR051257">
    <property type="entry name" value="Diverse_CBS-Domain"/>
</dbReference>
<keyword evidence="5" id="KW-1185">Reference proteome</keyword>
<organism evidence="4 5">
    <name type="scientific">Thiomicrorhabdus lithotrophica</name>
    <dbReference type="NCBI Taxonomy" id="2949997"/>
    <lineage>
        <taxon>Bacteria</taxon>
        <taxon>Pseudomonadati</taxon>
        <taxon>Pseudomonadota</taxon>
        <taxon>Gammaproteobacteria</taxon>
        <taxon>Thiotrichales</taxon>
        <taxon>Piscirickettsiaceae</taxon>
        <taxon>Thiomicrorhabdus</taxon>
    </lineage>
</organism>
<evidence type="ECO:0000313" key="4">
    <source>
        <dbReference type="EMBL" id="WEJ61680.1"/>
    </source>
</evidence>
<evidence type="ECO:0000256" key="2">
    <source>
        <dbReference type="PROSITE-ProRule" id="PRU00703"/>
    </source>
</evidence>
<dbReference type="PANTHER" id="PTHR43080">
    <property type="entry name" value="CBS DOMAIN-CONTAINING PROTEIN CBSX3, MITOCHONDRIAL"/>
    <property type="match status" value="1"/>
</dbReference>
<dbReference type="PANTHER" id="PTHR43080:SF2">
    <property type="entry name" value="CBS DOMAIN-CONTAINING PROTEIN"/>
    <property type="match status" value="1"/>
</dbReference>
<accession>A0ABY8CAG7</accession>
<reference evidence="4 5" key="1">
    <citation type="submission" date="2022-06" db="EMBL/GenBank/DDBJ databases">
        <title>Thiomicrohabdus sp. nov, an obligately chemolithoautotrophic, sulfur-oxidizing bacterium isolated from beach of Guanyin Mountain. Amoy.</title>
        <authorList>
            <person name="Zhu H."/>
        </authorList>
    </citation>
    <scope>NUCLEOTIDE SEQUENCE [LARGE SCALE GENOMIC DNA]</scope>
    <source>
        <strain evidence="4 5">XGS-01</strain>
    </source>
</reference>
<dbReference type="RefSeq" id="WP_275593939.1">
    <property type="nucleotide sequence ID" value="NZ_CP102381.1"/>
</dbReference>
<proteinExistence type="predicted"/>
<dbReference type="InterPro" id="IPR046342">
    <property type="entry name" value="CBS_dom_sf"/>
</dbReference>
<sequence length="133" mass="15157">MSAEVIKVKHVMKPDVDVVDGMMTVYEVLNTMKHKQNKSIIVQRRDEHDEYGIVLLNDIATEVLGKDRSPERVNVYEIMTKPVVSVDPEMDIRYCARLFKRLGLSRAPVIENRKVVGMVSLTDLVLKGLCKTD</sequence>
<dbReference type="SMART" id="SM00116">
    <property type="entry name" value="CBS"/>
    <property type="match status" value="2"/>
</dbReference>
<dbReference type="InterPro" id="IPR000644">
    <property type="entry name" value="CBS_dom"/>
</dbReference>
<dbReference type="EMBL" id="CP102381">
    <property type="protein sequence ID" value="WEJ61680.1"/>
    <property type="molecule type" value="Genomic_DNA"/>
</dbReference>
<evidence type="ECO:0000256" key="1">
    <source>
        <dbReference type="ARBA" id="ARBA00023122"/>
    </source>
</evidence>
<dbReference type="Gene3D" id="3.10.580.10">
    <property type="entry name" value="CBS-domain"/>
    <property type="match status" value="1"/>
</dbReference>
<protein>
    <submittedName>
        <fullName evidence="4">CBS domain-containing protein</fullName>
    </submittedName>
</protein>